<comment type="caution">
    <text evidence="4">The sequence shown here is derived from an EMBL/GenBank/DDBJ whole genome shotgun (WGS) entry which is preliminary data.</text>
</comment>
<reference evidence="4" key="1">
    <citation type="submission" date="2022-08" db="EMBL/GenBank/DDBJ databases">
        <title>Genome sequencing of akame (Lates japonicus).</title>
        <authorList>
            <person name="Hashiguchi Y."/>
            <person name="Takahashi H."/>
        </authorList>
    </citation>
    <scope>NUCLEOTIDE SEQUENCE</scope>
    <source>
        <strain evidence="4">Kochi</strain>
    </source>
</reference>
<evidence type="ECO:0000256" key="1">
    <source>
        <dbReference type="SAM" id="MobiDB-lite"/>
    </source>
</evidence>
<name>A0AAD3MMV8_LATJO</name>
<feature type="compositionally biased region" description="Basic and acidic residues" evidence="1">
    <location>
        <begin position="164"/>
        <end position="178"/>
    </location>
</feature>
<feature type="domain" description="Bridge-like lipid transfer protein family member 1 N-terminal" evidence="3">
    <location>
        <begin position="7"/>
        <end position="876"/>
    </location>
</feature>
<keyword evidence="2" id="KW-0812">Transmembrane</keyword>
<keyword evidence="2" id="KW-0472">Membrane</keyword>
<gene>
    <name evidence="4" type="ORF">AKAME5_000863600</name>
</gene>
<protein>
    <recommendedName>
        <fullName evidence="3">Bridge-like lipid transfer protein family member 1 N-terminal domain-containing protein</fullName>
    </recommendedName>
</protein>
<accession>A0AAD3MMV8</accession>
<dbReference type="Pfam" id="PF20413">
    <property type="entry name" value="BLTP1_N"/>
    <property type="match status" value="1"/>
</dbReference>
<feature type="transmembrane region" description="Helical" evidence="2">
    <location>
        <begin position="70"/>
        <end position="88"/>
    </location>
</feature>
<dbReference type="PANTHER" id="PTHR31640">
    <property type="entry name" value="TRANSMEMBRANE PROTEIN KIAA1109"/>
    <property type="match status" value="1"/>
</dbReference>
<feature type="region of interest" description="Disordered" evidence="1">
    <location>
        <begin position="162"/>
        <end position="185"/>
    </location>
</feature>
<proteinExistence type="predicted"/>
<feature type="non-terminal residue" evidence="4">
    <location>
        <position position="1"/>
    </location>
</feature>
<sequence length="876" mass="100615">MDGHVAKNNESTFPSFVDLDDFLTKHNSNFIWLLVATILSCGWIIYLTYYNSRNIGLILTLIINRLYKDGYIHIGSFSFSVLSGKVMFRDVYYINQDMSIRIQDGFLIFRWWKMYNPKQKQHDPKAETRLYVTVNGFEFHVYNRTDLYARLQETFGLEPTLLTPKKDEERGREDRNKTLESVNIKAESQDPTSSWRSLIPVIKVNISTGRLAFGNHHLPQTLCVNFEDAFLTYATKPPSSHLDQYMHIVKGSLENVRVMLVPSPRYLGMQNDEPPRLMGEGFVVMQSNDVDIYYYQDEPGLVPVEQESGEEAETCSEGDKLQDLPPCWGLDIVCGKGTDFNYGPWADRQRDCLWKFFLPADYQAMKVTEVAQPGKPRQIQAFELRMNIIADATIDLLFTKNRETNAIHVNVGAGSYLEVNIPMTVGENGYSPTIKGQLLHVDTTSSMQYRTLLEAEMLAFHVIASYPRVWNMPQSWQCEIEVYKATYHFIYAQKNFFTDLIQDWASDSAPDIYSFVPYSWKFKILFHQFEMIWAANQHNWIDCSTKQQENVYLAACGETLNIDFTLPFNEFVPTTCHTRFSLKAEDTDMRLSLPECHPSRYPLLTLAKDYQNVKLPPDMFMPGENQAAPPPKPSKSRWRNITHAEAGWVDCWSVPNFLLIIDYTWHPIYPQKADEQLKQSLSEMEESMLSALRPPEHTSVPHNAPPRFATSSSAAHSRVPTDPSELPPDRLHVEMEMSPDSQIILYGPLLRALISIKENYFGEDDMYTDFEEAVSSPVLSTSTSSGLGWSPLGMEDREQKEASDLHPLDLRPWDITVLINLYKVHGRLPMHCSSEGPEGPSGFLERLCFEMKKGYKETMLQLLLSPIHIFVSDNYQ</sequence>
<dbReference type="GO" id="GO:0048488">
    <property type="term" value="P:synaptic vesicle endocytosis"/>
    <property type="evidence" value="ECO:0007669"/>
    <property type="project" value="TreeGrafter"/>
</dbReference>
<feature type="region of interest" description="Disordered" evidence="1">
    <location>
        <begin position="694"/>
        <end position="725"/>
    </location>
</feature>
<evidence type="ECO:0000313" key="5">
    <source>
        <dbReference type="Proteomes" id="UP001279410"/>
    </source>
</evidence>
<dbReference type="AlphaFoldDB" id="A0AAD3MMV8"/>
<dbReference type="GO" id="GO:0098793">
    <property type="term" value="C:presynapse"/>
    <property type="evidence" value="ECO:0007669"/>
    <property type="project" value="GOC"/>
</dbReference>
<keyword evidence="2" id="KW-1133">Transmembrane helix</keyword>
<dbReference type="PANTHER" id="PTHR31640:SF1">
    <property type="entry name" value="BRIDGE-LIKE LIPID TRANSFER PROTEIN FAMILY MEMBER 1"/>
    <property type="match status" value="1"/>
</dbReference>
<organism evidence="4 5">
    <name type="scientific">Lates japonicus</name>
    <name type="common">Japanese lates</name>
    <dbReference type="NCBI Taxonomy" id="270547"/>
    <lineage>
        <taxon>Eukaryota</taxon>
        <taxon>Metazoa</taxon>
        <taxon>Chordata</taxon>
        <taxon>Craniata</taxon>
        <taxon>Vertebrata</taxon>
        <taxon>Euteleostomi</taxon>
        <taxon>Actinopterygii</taxon>
        <taxon>Neopterygii</taxon>
        <taxon>Teleostei</taxon>
        <taxon>Neoteleostei</taxon>
        <taxon>Acanthomorphata</taxon>
        <taxon>Carangaria</taxon>
        <taxon>Carangaria incertae sedis</taxon>
        <taxon>Centropomidae</taxon>
        <taxon>Lates</taxon>
    </lineage>
</organism>
<evidence type="ECO:0000313" key="4">
    <source>
        <dbReference type="EMBL" id="GLD56269.1"/>
    </source>
</evidence>
<feature type="transmembrane region" description="Helical" evidence="2">
    <location>
        <begin position="30"/>
        <end position="49"/>
    </location>
</feature>
<keyword evidence="5" id="KW-1185">Reference proteome</keyword>
<dbReference type="InterPro" id="IPR033616">
    <property type="entry name" value="BLTP1"/>
</dbReference>
<evidence type="ECO:0000259" key="3">
    <source>
        <dbReference type="Pfam" id="PF20413"/>
    </source>
</evidence>
<evidence type="ECO:0000256" key="2">
    <source>
        <dbReference type="SAM" id="Phobius"/>
    </source>
</evidence>
<dbReference type="Proteomes" id="UP001279410">
    <property type="component" value="Unassembled WGS sequence"/>
</dbReference>
<dbReference type="InterPro" id="IPR047104">
    <property type="entry name" value="BLTP1_N"/>
</dbReference>
<dbReference type="EMBL" id="BRZM01000024">
    <property type="protein sequence ID" value="GLD56269.1"/>
    <property type="molecule type" value="Genomic_DNA"/>
</dbReference>